<evidence type="ECO:0000256" key="1">
    <source>
        <dbReference type="ARBA" id="ARBA00005369"/>
    </source>
</evidence>
<evidence type="ECO:0000256" key="2">
    <source>
        <dbReference type="ARBA" id="ARBA00013346"/>
    </source>
</evidence>
<evidence type="ECO:0000313" key="4">
    <source>
        <dbReference type="EMBL" id="SEM38004.1"/>
    </source>
</evidence>
<comment type="similarity">
    <text evidence="1">Belongs to the methyltransferase superfamily. L-isoaspartyl/D-aspartyl protein methyltransferase family.</text>
</comment>
<gene>
    <name evidence="4" type="ORF">SAMN04515666_110207</name>
</gene>
<dbReference type="EMBL" id="FOAN01000010">
    <property type="protein sequence ID" value="SEM38004.1"/>
    <property type="molecule type" value="Genomic_DNA"/>
</dbReference>
<keyword evidence="4" id="KW-0489">Methyltransferase</keyword>
<sequence>MSSFAELRRMMVDCQLRTYDVTDRAVLAAADTVPREAFLPGELSHLAYLDRQEPLPGTSRALPAPMVTARMIQVLDLQPGEEALEYGGGSGYGAALMAAMGAKTTLLEPDEAALALARAAFAQPGVPAVELLAKLPEHRQFDAVLVSGACETQPEALFRHVRQDGRLIVVEGVGRAARVMLHRKVGESLSGRPVFDAAAPILREFRKAEVFAL</sequence>
<dbReference type="STRING" id="1036779.SAMN04515666_110207"/>
<dbReference type="PANTHER" id="PTHR11579:SF18">
    <property type="entry name" value="PROTEIN-L-ISOASPARTATE O-METHYLTRANSFERASE"/>
    <property type="match status" value="1"/>
</dbReference>
<name>A0A1H7XWM4_9HYPH</name>
<dbReference type="OrthoDB" id="9798496at2"/>
<keyword evidence="4" id="KW-0808">Transferase</keyword>
<keyword evidence="5" id="KW-1185">Reference proteome</keyword>
<dbReference type="RefSeq" id="WP_091841257.1">
    <property type="nucleotide sequence ID" value="NZ_FOAN01000010.1"/>
</dbReference>
<dbReference type="GO" id="GO:0005737">
    <property type="term" value="C:cytoplasm"/>
    <property type="evidence" value="ECO:0007669"/>
    <property type="project" value="TreeGrafter"/>
</dbReference>
<dbReference type="GO" id="GO:0032259">
    <property type="term" value="P:methylation"/>
    <property type="evidence" value="ECO:0007669"/>
    <property type="project" value="UniProtKB-KW"/>
</dbReference>
<dbReference type="SUPFAM" id="SSF53335">
    <property type="entry name" value="S-adenosyl-L-methionine-dependent methyltransferases"/>
    <property type="match status" value="1"/>
</dbReference>
<dbReference type="PANTHER" id="PTHR11579">
    <property type="entry name" value="PROTEIN-L-ISOASPARTATE O-METHYLTRANSFERASE"/>
    <property type="match status" value="1"/>
</dbReference>
<proteinExistence type="inferred from homology"/>
<evidence type="ECO:0000256" key="3">
    <source>
        <dbReference type="ARBA" id="ARBA00030757"/>
    </source>
</evidence>
<dbReference type="InterPro" id="IPR029063">
    <property type="entry name" value="SAM-dependent_MTases_sf"/>
</dbReference>
<evidence type="ECO:0000313" key="5">
    <source>
        <dbReference type="Proteomes" id="UP000199664"/>
    </source>
</evidence>
<dbReference type="Gene3D" id="3.40.50.150">
    <property type="entry name" value="Vaccinia Virus protein VP39"/>
    <property type="match status" value="1"/>
</dbReference>
<organism evidence="4 5">
    <name type="scientific">Bosea lupini</name>
    <dbReference type="NCBI Taxonomy" id="1036779"/>
    <lineage>
        <taxon>Bacteria</taxon>
        <taxon>Pseudomonadati</taxon>
        <taxon>Pseudomonadota</taxon>
        <taxon>Alphaproteobacteria</taxon>
        <taxon>Hyphomicrobiales</taxon>
        <taxon>Boseaceae</taxon>
        <taxon>Bosea</taxon>
    </lineage>
</organism>
<dbReference type="Proteomes" id="UP000199664">
    <property type="component" value="Unassembled WGS sequence"/>
</dbReference>
<accession>A0A1H7XWM4</accession>
<dbReference type="Pfam" id="PF01135">
    <property type="entry name" value="PCMT"/>
    <property type="match status" value="1"/>
</dbReference>
<reference evidence="5" key="1">
    <citation type="submission" date="2016-10" db="EMBL/GenBank/DDBJ databases">
        <authorList>
            <person name="Varghese N."/>
            <person name="Submissions S."/>
        </authorList>
    </citation>
    <scope>NUCLEOTIDE SEQUENCE [LARGE SCALE GENOMIC DNA]</scope>
    <source>
        <strain evidence="5">LMG 26383,CCUG 61248,R- 45681</strain>
    </source>
</reference>
<protein>
    <recommendedName>
        <fullName evidence="2">Protein-L-isoaspartate O-methyltransferase</fullName>
    </recommendedName>
    <alternativeName>
        <fullName evidence="3">Protein L-isoaspartyl methyltransferase</fullName>
    </alternativeName>
</protein>
<dbReference type="AlphaFoldDB" id="A0A1H7XWM4"/>
<dbReference type="GO" id="GO:0004719">
    <property type="term" value="F:protein-L-isoaspartate (D-aspartate) O-methyltransferase activity"/>
    <property type="evidence" value="ECO:0007669"/>
    <property type="project" value="InterPro"/>
</dbReference>
<dbReference type="InterPro" id="IPR000682">
    <property type="entry name" value="PCMT"/>
</dbReference>